<keyword evidence="1" id="KW-0812">Transmembrane</keyword>
<organism evidence="2 3">
    <name type="scientific">Gymnopilus junonius</name>
    <name type="common">Spectacular rustgill mushroom</name>
    <name type="synonym">Gymnopilus spectabilis subsp. junonius</name>
    <dbReference type="NCBI Taxonomy" id="109634"/>
    <lineage>
        <taxon>Eukaryota</taxon>
        <taxon>Fungi</taxon>
        <taxon>Dikarya</taxon>
        <taxon>Basidiomycota</taxon>
        <taxon>Agaricomycotina</taxon>
        <taxon>Agaricomycetes</taxon>
        <taxon>Agaricomycetidae</taxon>
        <taxon>Agaricales</taxon>
        <taxon>Agaricineae</taxon>
        <taxon>Hymenogastraceae</taxon>
        <taxon>Gymnopilus</taxon>
    </lineage>
</organism>
<evidence type="ECO:0000313" key="3">
    <source>
        <dbReference type="Proteomes" id="UP000724874"/>
    </source>
</evidence>
<feature type="transmembrane region" description="Helical" evidence="1">
    <location>
        <begin position="92"/>
        <end position="112"/>
    </location>
</feature>
<keyword evidence="1" id="KW-0472">Membrane</keyword>
<dbReference type="Proteomes" id="UP000724874">
    <property type="component" value="Unassembled WGS sequence"/>
</dbReference>
<proteinExistence type="predicted"/>
<protein>
    <submittedName>
        <fullName evidence="2">Uncharacterized protein</fullName>
    </submittedName>
</protein>
<name>A0A9P5NC15_GYMJU</name>
<keyword evidence="1" id="KW-1133">Transmembrane helix</keyword>
<evidence type="ECO:0000313" key="2">
    <source>
        <dbReference type="EMBL" id="KAF8875865.1"/>
    </source>
</evidence>
<dbReference type="AlphaFoldDB" id="A0A9P5NC15"/>
<feature type="transmembrane region" description="Helical" evidence="1">
    <location>
        <begin position="62"/>
        <end position="80"/>
    </location>
</feature>
<gene>
    <name evidence="2" type="ORF">CPB84DRAFT_438618</name>
</gene>
<evidence type="ECO:0000256" key="1">
    <source>
        <dbReference type="SAM" id="Phobius"/>
    </source>
</evidence>
<dbReference type="EMBL" id="JADNYJ010000190">
    <property type="protein sequence ID" value="KAF8875865.1"/>
    <property type="molecule type" value="Genomic_DNA"/>
</dbReference>
<keyword evidence="3" id="KW-1185">Reference proteome</keyword>
<accession>A0A9P5NC15</accession>
<sequence length="115" mass="13278">MGLMQPPILRCSMAAEVMGSLTNRTKCNSTLLLPSKQSQTVYGSLQTIDLPLFYFWPAVDRMISFLILFFSRTFIAFFSPNAPFLSLNFSHFFFRLFTSITLHVLCFLRLLFVVF</sequence>
<reference evidence="2" key="1">
    <citation type="submission" date="2020-11" db="EMBL/GenBank/DDBJ databases">
        <authorList>
            <consortium name="DOE Joint Genome Institute"/>
            <person name="Ahrendt S."/>
            <person name="Riley R."/>
            <person name="Andreopoulos W."/>
            <person name="LaButti K."/>
            <person name="Pangilinan J."/>
            <person name="Ruiz-duenas F.J."/>
            <person name="Barrasa J.M."/>
            <person name="Sanchez-Garcia M."/>
            <person name="Camarero S."/>
            <person name="Miyauchi S."/>
            <person name="Serrano A."/>
            <person name="Linde D."/>
            <person name="Babiker R."/>
            <person name="Drula E."/>
            <person name="Ayuso-Fernandez I."/>
            <person name="Pacheco R."/>
            <person name="Padilla G."/>
            <person name="Ferreira P."/>
            <person name="Barriuso J."/>
            <person name="Kellner H."/>
            <person name="Castanera R."/>
            <person name="Alfaro M."/>
            <person name="Ramirez L."/>
            <person name="Pisabarro A.G."/>
            <person name="Kuo A."/>
            <person name="Tritt A."/>
            <person name="Lipzen A."/>
            <person name="He G."/>
            <person name="Yan M."/>
            <person name="Ng V."/>
            <person name="Cullen D."/>
            <person name="Martin F."/>
            <person name="Rosso M.-N."/>
            <person name="Henrissat B."/>
            <person name="Hibbett D."/>
            <person name="Martinez A.T."/>
            <person name="Grigoriev I.V."/>
        </authorList>
    </citation>
    <scope>NUCLEOTIDE SEQUENCE</scope>
    <source>
        <strain evidence="2">AH 44721</strain>
    </source>
</reference>
<comment type="caution">
    <text evidence="2">The sequence shown here is derived from an EMBL/GenBank/DDBJ whole genome shotgun (WGS) entry which is preliminary data.</text>
</comment>